<feature type="compositionally biased region" description="Basic and acidic residues" evidence="3">
    <location>
        <begin position="51"/>
        <end position="67"/>
    </location>
</feature>
<accession>A0ABR2GHG5</accession>
<evidence type="ECO:0000256" key="3">
    <source>
        <dbReference type="SAM" id="MobiDB-lite"/>
    </source>
</evidence>
<name>A0ABR2GHG5_9ROSI</name>
<evidence type="ECO:0000313" key="4">
    <source>
        <dbReference type="EMBL" id="KAK8602364.1"/>
    </source>
</evidence>
<keyword evidence="2" id="KW-0539">Nucleus</keyword>
<dbReference type="InterPro" id="IPR051992">
    <property type="entry name" value="OxStress_Response_Reg"/>
</dbReference>
<protein>
    <recommendedName>
        <fullName evidence="6">MTD1</fullName>
    </recommendedName>
</protein>
<comment type="caution">
    <text evidence="4">The sequence shown here is derived from an EMBL/GenBank/DDBJ whole genome shotgun (WGS) entry which is preliminary data.</text>
</comment>
<organism evidence="4 5">
    <name type="scientific">Hibiscus sabdariffa</name>
    <name type="common">roselle</name>
    <dbReference type="NCBI Taxonomy" id="183260"/>
    <lineage>
        <taxon>Eukaryota</taxon>
        <taxon>Viridiplantae</taxon>
        <taxon>Streptophyta</taxon>
        <taxon>Embryophyta</taxon>
        <taxon>Tracheophyta</taxon>
        <taxon>Spermatophyta</taxon>
        <taxon>Magnoliopsida</taxon>
        <taxon>eudicotyledons</taxon>
        <taxon>Gunneridae</taxon>
        <taxon>Pentapetalae</taxon>
        <taxon>rosids</taxon>
        <taxon>malvids</taxon>
        <taxon>Malvales</taxon>
        <taxon>Malvaceae</taxon>
        <taxon>Malvoideae</taxon>
        <taxon>Hibiscus</taxon>
    </lineage>
</organism>
<evidence type="ECO:0000256" key="1">
    <source>
        <dbReference type="ARBA" id="ARBA00004123"/>
    </source>
</evidence>
<evidence type="ECO:0008006" key="6">
    <source>
        <dbReference type="Google" id="ProtNLM"/>
    </source>
</evidence>
<evidence type="ECO:0000313" key="5">
    <source>
        <dbReference type="Proteomes" id="UP001472677"/>
    </source>
</evidence>
<feature type="compositionally biased region" description="Low complexity" evidence="3">
    <location>
        <begin position="77"/>
        <end position="95"/>
    </location>
</feature>
<keyword evidence="5" id="KW-1185">Reference proteome</keyword>
<dbReference type="PANTHER" id="PTHR33172">
    <property type="entry name" value="OS08G0516900 PROTEIN"/>
    <property type="match status" value="1"/>
</dbReference>
<sequence>MAHQNNGLVLFPYESVPVSPTREAARAGQQRISHQTMSFVFEINDDSNSMRYHDLPEILEDRGRSSSEEDGEDDDLGSCSSSSIGRDSDVSGESSSDGEDSAEAEVQIQLKEPLDTMDSLVDALPMRKGISNFYNGRSKSFTSLADAAAAPSVKDFAKPEDPYSMKRRNLLPHGSFLGKNRNRSSMALRATASTSDFNSFSSSPSSGLPPLHPQYKKSTAIRLSSLTTQPIPPCRSFSLSDLRFVAASTPNIAGLAVHSGNNDDKPH</sequence>
<evidence type="ECO:0000256" key="2">
    <source>
        <dbReference type="ARBA" id="ARBA00023242"/>
    </source>
</evidence>
<feature type="region of interest" description="Disordered" evidence="3">
    <location>
        <begin position="50"/>
        <end position="105"/>
    </location>
</feature>
<dbReference type="PANTHER" id="PTHR33172:SF96">
    <property type="entry name" value="PROTEIN OXIDATIVE STRESS 3 LIKE 3"/>
    <property type="match status" value="1"/>
</dbReference>
<dbReference type="Proteomes" id="UP001472677">
    <property type="component" value="Unassembled WGS sequence"/>
</dbReference>
<proteinExistence type="predicted"/>
<reference evidence="4 5" key="1">
    <citation type="journal article" date="2024" name="G3 (Bethesda)">
        <title>Genome assembly of Hibiscus sabdariffa L. provides insights into metabolisms of medicinal natural products.</title>
        <authorList>
            <person name="Kim T."/>
        </authorList>
    </citation>
    <scope>NUCLEOTIDE SEQUENCE [LARGE SCALE GENOMIC DNA]</scope>
    <source>
        <strain evidence="4">TK-2024</strain>
        <tissue evidence="4">Old leaves</tissue>
    </source>
</reference>
<dbReference type="EMBL" id="JBBPBM010000001">
    <property type="protein sequence ID" value="KAK8602364.1"/>
    <property type="molecule type" value="Genomic_DNA"/>
</dbReference>
<comment type="subcellular location">
    <subcellularLocation>
        <location evidence="1">Nucleus</location>
    </subcellularLocation>
</comment>
<gene>
    <name evidence="4" type="ORF">V6N12_052173</name>
</gene>